<reference evidence="3" key="1">
    <citation type="submission" date="2017-07" db="EMBL/GenBank/DDBJ databases">
        <title>Taro Niue Genome Assembly and Annotation.</title>
        <authorList>
            <person name="Atibalentja N."/>
            <person name="Keating K."/>
            <person name="Fields C.J."/>
        </authorList>
    </citation>
    <scope>NUCLEOTIDE SEQUENCE</scope>
    <source>
        <strain evidence="3">Niue_2</strain>
        <tissue evidence="3">Leaf</tissue>
    </source>
</reference>
<sequence>GISEVVGIEGKDVELKRRKLRRKKQVLREEFEEWEEAYKLESELRNIDDFFMREALLEAKKAADMWEVPVGAVLVQDGKIIARGCNLVDNLRDSTAHAEMICIREASNLLRTWCLAVSHALYLSIVQ</sequence>
<dbReference type="PANTHER" id="PTHR11079">
    <property type="entry name" value="CYTOSINE DEAMINASE FAMILY MEMBER"/>
    <property type="match status" value="1"/>
</dbReference>
<keyword evidence="1" id="KW-0175">Coiled coil</keyword>
<accession>A0A843TN53</accession>
<comment type="caution">
    <text evidence="3">The sequence shown here is derived from an EMBL/GenBank/DDBJ whole genome shotgun (WGS) entry which is preliminary data.</text>
</comment>
<dbReference type="EMBL" id="NMUH01000081">
    <property type="protein sequence ID" value="MQL70893.1"/>
    <property type="molecule type" value="Genomic_DNA"/>
</dbReference>
<dbReference type="GO" id="GO:0008251">
    <property type="term" value="F:tRNA-specific adenosine deaminase activity"/>
    <property type="evidence" value="ECO:0007669"/>
    <property type="project" value="TreeGrafter"/>
</dbReference>
<dbReference type="Gene3D" id="3.40.140.10">
    <property type="entry name" value="Cytidine Deaminase, domain 2"/>
    <property type="match status" value="1"/>
</dbReference>
<dbReference type="OrthoDB" id="408702at2759"/>
<feature type="domain" description="CMP/dCMP-type deaminase" evidence="2">
    <location>
        <begin position="46"/>
        <end position="127"/>
    </location>
</feature>
<dbReference type="AlphaFoldDB" id="A0A843TN53"/>
<proteinExistence type="predicted"/>
<dbReference type="InterPro" id="IPR016193">
    <property type="entry name" value="Cytidine_deaminase-like"/>
</dbReference>
<gene>
    <name evidence="3" type="ORF">Taro_003197</name>
</gene>
<dbReference type="PANTHER" id="PTHR11079:SF179">
    <property type="entry name" value="TRNA(ADENINE(34)) DEAMINASE, CHLOROPLASTIC"/>
    <property type="match status" value="1"/>
</dbReference>
<organism evidence="3 4">
    <name type="scientific">Colocasia esculenta</name>
    <name type="common">Wild taro</name>
    <name type="synonym">Arum esculentum</name>
    <dbReference type="NCBI Taxonomy" id="4460"/>
    <lineage>
        <taxon>Eukaryota</taxon>
        <taxon>Viridiplantae</taxon>
        <taxon>Streptophyta</taxon>
        <taxon>Embryophyta</taxon>
        <taxon>Tracheophyta</taxon>
        <taxon>Spermatophyta</taxon>
        <taxon>Magnoliopsida</taxon>
        <taxon>Liliopsida</taxon>
        <taxon>Araceae</taxon>
        <taxon>Aroideae</taxon>
        <taxon>Colocasieae</taxon>
        <taxon>Colocasia</taxon>
    </lineage>
</organism>
<evidence type="ECO:0000313" key="3">
    <source>
        <dbReference type="EMBL" id="MQL70893.1"/>
    </source>
</evidence>
<dbReference type="InterPro" id="IPR002125">
    <property type="entry name" value="CMP_dCMP_dom"/>
</dbReference>
<dbReference type="GO" id="GO:0002100">
    <property type="term" value="P:tRNA wobble adenosine to inosine editing"/>
    <property type="evidence" value="ECO:0007669"/>
    <property type="project" value="TreeGrafter"/>
</dbReference>
<dbReference type="SUPFAM" id="SSF53927">
    <property type="entry name" value="Cytidine deaminase-like"/>
    <property type="match status" value="1"/>
</dbReference>
<dbReference type="PROSITE" id="PS51747">
    <property type="entry name" value="CYT_DCMP_DEAMINASES_2"/>
    <property type="match status" value="1"/>
</dbReference>
<name>A0A843TN53_COLES</name>
<evidence type="ECO:0000259" key="2">
    <source>
        <dbReference type="PROSITE" id="PS51747"/>
    </source>
</evidence>
<evidence type="ECO:0000256" key="1">
    <source>
        <dbReference type="SAM" id="Coils"/>
    </source>
</evidence>
<keyword evidence="4" id="KW-1185">Reference proteome</keyword>
<feature type="coiled-coil region" evidence="1">
    <location>
        <begin position="10"/>
        <end position="44"/>
    </location>
</feature>
<protein>
    <recommendedName>
        <fullName evidence="2">CMP/dCMP-type deaminase domain-containing protein</fullName>
    </recommendedName>
</protein>
<dbReference type="GO" id="GO:0009507">
    <property type="term" value="C:chloroplast"/>
    <property type="evidence" value="ECO:0007669"/>
    <property type="project" value="TreeGrafter"/>
</dbReference>
<evidence type="ECO:0000313" key="4">
    <source>
        <dbReference type="Proteomes" id="UP000652761"/>
    </source>
</evidence>
<dbReference type="Pfam" id="PF00383">
    <property type="entry name" value="dCMP_cyt_deam_1"/>
    <property type="match status" value="1"/>
</dbReference>
<feature type="non-terminal residue" evidence="3">
    <location>
        <position position="1"/>
    </location>
</feature>
<dbReference type="Proteomes" id="UP000652761">
    <property type="component" value="Unassembled WGS sequence"/>
</dbReference>
<feature type="non-terminal residue" evidence="3">
    <location>
        <position position="127"/>
    </location>
</feature>
<dbReference type="CDD" id="cd01285">
    <property type="entry name" value="nucleoside_deaminase"/>
    <property type="match status" value="1"/>
</dbReference>